<feature type="region of interest" description="Disordered" evidence="3">
    <location>
        <begin position="385"/>
        <end position="413"/>
    </location>
</feature>
<dbReference type="Proteomes" id="UP000029391">
    <property type="component" value="Unassembled WGS sequence"/>
</dbReference>
<organism evidence="6 7">
    <name type="scientific">Arenimonas composti TR7-09 = DSM 18010</name>
    <dbReference type="NCBI Taxonomy" id="1121013"/>
    <lineage>
        <taxon>Bacteria</taxon>
        <taxon>Pseudomonadati</taxon>
        <taxon>Pseudomonadota</taxon>
        <taxon>Gammaproteobacteria</taxon>
        <taxon>Lysobacterales</taxon>
        <taxon>Lysobacteraceae</taxon>
        <taxon>Arenimonas</taxon>
    </lineage>
</organism>
<keyword evidence="2" id="KW-0175">Coiled coil</keyword>
<dbReference type="SUPFAM" id="SSF111369">
    <property type="entry name" value="HlyD-like secretion proteins"/>
    <property type="match status" value="1"/>
</dbReference>
<dbReference type="InterPro" id="IPR058792">
    <property type="entry name" value="Beta-barrel_RND_2"/>
</dbReference>
<evidence type="ECO:0000313" key="7">
    <source>
        <dbReference type="Proteomes" id="UP000029391"/>
    </source>
</evidence>
<dbReference type="InterPro" id="IPR058627">
    <property type="entry name" value="MdtA-like_C"/>
</dbReference>
<dbReference type="eggNOG" id="COG0845">
    <property type="taxonomic scope" value="Bacteria"/>
</dbReference>
<comment type="similarity">
    <text evidence="1">Belongs to the membrane fusion protein (MFP) (TC 8.A.1) family.</text>
</comment>
<protein>
    <submittedName>
        <fullName evidence="6">Uncharacterized protein</fullName>
    </submittedName>
</protein>
<name>A0A091C0B2_9GAMM</name>
<evidence type="ECO:0000259" key="4">
    <source>
        <dbReference type="Pfam" id="PF25954"/>
    </source>
</evidence>
<feature type="domain" description="Multidrug resistance protein MdtA-like C-terminal permuted SH3" evidence="5">
    <location>
        <begin position="315"/>
        <end position="372"/>
    </location>
</feature>
<dbReference type="Gene3D" id="2.40.50.100">
    <property type="match status" value="1"/>
</dbReference>
<dbReference type="GO" id="GO:0015562">
    <property type="term" value="F:efflux transmembrane transporter activity"/>
    <property type="evidence" value="ECO:0007669"/>
    <property type="project" value="TreeGrafter"/>
</dbReference>
<dbReference type="PANTHER" id="PTHR30469:SF15">
    <property type="entry name" value="HLYD FAMILY OF SECRETION PROTEINS"/>
    <property type="match status" value="1"/>
</dbReference>
<proteinExistence type="inferred from homology"/>
<dbReference type="Pfam" id="PF25954">
    <property type="entry name" value="Beta-barrel_RND_2"/>
    <property type="match status" value="1"/>
</dbReference>
<dbReference type="Pfam" id="PF25967">
    <property type="entry name" value="RND-MFP_C"/>
    <property type="match status" value="1"/>
</dbReference>
<keyword evidence="7" id="KW-1185">Reference proteome</keyword>
<dbReference type="STRING" id="1121013.GCA_000426365_02258"/>
<dbReference type="NCBIfam" id="TIGR01730">
    <property type="entry name" value="RND_mfp"/>
    <property type="match status" value="1"/>
</dbReference>
<dbReference type="InterPro" id="IPR006143">
    <property type="entry name" value="RND_pump_MFP"/>
</dbReference>
<dbReference type="PANTHER" id="PTHR30469">
    <property type="entry name" value="MULTIDRUG RESISTANCE PROTEIN MDTA"/>
    <property type="match status" value="1"/>
</dbReference>
<evidence type="ECO:0000313" key="6">
    <source>
        <dbReference type="EMBL" id="KFN50060.1"/>
    </source>
</evidence>
<evidence type="ECO:0000259" key="5">
    <source>
        <dbReference type="Pfam" id="PF25967"/>
    </source>
</evidence>
<reference evidence="6 7" key="1">
    <citation type="submission" date="2013-09" db="EMBL/GenBank/DDBJ databases">
        <title>Genome sequencing of Arenimonas composti.</title>
        <authorList>
            <person name="Chen F."/>
            <person name="Wang G."/>
        </authorList>
    </citation>
    <scope>NUCLEOTIDE SEQUENCE [LARGE SCALE GENOMIC DNA]</scope>
    <source>
        <strain evidence="6 7">TR7-09</strain>
    </source>
</reference>
<feature type="coiled-coil region" evidence="2">
    <location>
        <begin position="92"/>
        <end position="202"/>
    </location>
</feature>
<dbReference type="OrthoDB" id="9806939at2"/>
<comment type="caution">
    <text evidence="6">The sequence shown here is derived from an EMBL/GenBank/DDBJ whole genome shotgun (WGS) entry which is preliminary data.</text>
</comment>
<dbReference type="Gene3D" id="1.10.287.470">
    <property type="entry name" value="Helix hairpin bin"/>
    <property type="match status" value="1"/>
</dbReference>
<feature type="compositionally biased region" description="Basic and acidic residues" evidence="3">
    <location>
        <begin position="385"/>
        <end position="406"/>
    </location>
</feature>
<dbReference type="RefSeq" id="WP_026817229.1">
    <property type="nucleotide sequence ID" value="NZ_AUFF01000007.1"/>
</dbReference>
<evidence type="ECO:0000256" key="1">
    <source>
        <dbReference type="ARBA" id="ARBA00009477"/>
    </source>
</evidence>
<dbReference type="Gene3D" id="2.40.420.20">
    <property type="match status" value="1"/>
</dbReference>
<dbReference type="EMBL" id="AWXU01000026">
    <property type="protein sequence ID" value="KFN50060.1"/>
    <property type="molecule type" value="Genomic_DNA"/>
</dbReference>
<feature type="domain" description="CusB-like beta-barrel" evidence="4">
    <location>
        <begin position="242"/>
        <end position="310"/>
    </location>
</feature>
<gene>
    <name evidence="6" type="ORF">P873_08455</name>
</gene>
<evidence type="ECO:0000256" key="2">
    <source>
        <dbReference type="SAM" id="Coils"/>
    </source>
</evidence>
<dbReference type="Gene3D" id="2.40.30.170">
    <property type="match status" value="1"/>
</dbReference>
<dbReference type="AlphaFoldDB" id="A0A091C0B2"/>
<sequence>MPRFRLRRWQLAAAVLALLLITAWLFAKARGPELPGYTVEAGPVVQTVVATGRVAAPSRVQVGAEIAGLVVARHVMEGDRVAPGDLLVELRAQDLQAQRDEAAAALAALREAELPDARARLREARARLAQAERELARRRELGERQLVTREQIEQAVQAEIAARAAAEQAQLAVEALAGGARETQARERLAAAEAALARAEVRATVAGTVLTRGVEPGDIVRAGDVLFEIARDDPGELRIPLDEKNLARIAVGQPATGIADAFPDRPFAATVHHIAPAVDPSRGTVDVRLRFGNEVDFLRQDMTVTATITTGEAADALVVPDDALLEVDEGRGTALVLRVRDGRVQRVPVKLGLRGLAMSEVREGLQAGDRVLAATALARDALPAEGDRVRIDEQPAPKTGADRSRGELPVQLD</sequence>
<dbReference type="GO" id="GO:1990281">
    <property type="term" value="C:efflux pump complex"/>
    <property type="evidence" value="ECO:0007669"/>
    <property type="project" value="TreeGrafter"/>
</dbReference>
<accession>A0A091C0B2</accession>
<evidence type="ECO:0000256" key="3">
    <source>
        <dbReference type="SAM" id="MobiDB-lite"/>
    </source>
</evidence>